<evidence type="ECO:0008006" key="5">
    <source>
        <dbReference type="Google" id="ProtNLM"/>
    </source>
</evidence>
<dbReference type="PANTHER" id="PTHR43343:SF3">
    <property type="entry name" value="PROTEASE DO-LIKE 8, CHLOROPLASTIC"/>
    <property type="match status" value="1"/>
</dbReference>
<dbReference type="InterPro" id="IPR009003">
    <property type="entry name" value="Peptidase_S1_PA"/>
</dbReference>
<reference evidence="4" key="1">
    <citation type="submission" date="2018-05" db="EMBL/GenBank/DDBJ databases">
        <authorList>
            <person name="Lanie J.A."/>
            <person name="Ng W.-L."/>
            <person name="Kazmierczak K.M."/>
            <person name="Andrzejewski T.M."/>
            <person name="Davidsen T.M."/>
            <person name="Wayne K.J."/>
            <person name="Tettelin H."/>
            <person name="Glass J.I."/>
            <person name="Rusch D."/>
            <person name="Podicherti R."/>
            <person name="Tsui H.-C.T."/>
            <person name="Winkler M.E."/>
        </authorList>
    </citation>
    <scope>NUCLEOTIDE SEQUENCE</scope>
</reference>
<dbReference type="PANTHER" id="PTHR43343">
    <property type="entry name" value="PEPTIDASE S12"/>
    <property type="match status" value="1"/>
</dbReference>
<evidence type="ECO:0000256" key="2">
    <source>
        <dbReference type="ARBA" id="ARBA00022801"/>
    </source>
</evidence>
<dbReference type="GO" id="GO:0006508">
    <property type="term" value="P:proteolysis"/>
    <property type="evidence" value="ECO:0007669"/>
    <property type="project" value="UniProtKB-KW"/>
</dbReference>
<dbReference type="InterPro" id="IPR051201">
    <property type="entry name" value="Chloro_Bact_Ser_Proteases"/>
</dbReference>
<dbReference type="GO" id="GO:0004252">
    <property type="term" value="F:serine-type endopeptidase activity"/>
    <property type="evidence" value="ECO:0007669"/>
    <property type="project" value="InterPro"/>
</dbReference>
<dbReference type="EMBL" id="UINC01145463">
    <property type="protein sequence ID" value="SVD35609.1"/>
    <property type="molecule type" value="Genomic_DNA"/>
</dbReference>
<feature type="compositionally biased region" description="Low complexity" evidence="3">
    <location>
        <begin position="19"/>
        <end position="34"/>
    </location>
</feature>
<feature type="non-terminal residue" evidence="4">
    <location>
        <position position="1"/>
    </location>
</feature>
<accession>A0A382UMW4</accession>
<evidence type="ECO:0000313" key="4">
    <source>
        <dbReference type="EMBL" id="SVD35609.1"/>
    </source>
</evidence>
<sequence>PIPTETPTPTPTETPTPIPTETLTPTSTETPTQTAVPGIDVYETVRKTVVRIESTEGTGTGFIISEDGLIVTNSHVVENNTTVDVTLHNGTMILGHVVGEYKDEDIALVNISAVNLQYLDYSQYVPIEVGQPVLAIGFARGFAGDPTLTRGYVSALRTNVAHWPGSAEVIQTDTALNPGNSGGPLFDEEGNIIGINTFVYDDSEGLNFAININDARSFINELIYNSKNPIPTVLPTATFIPTPYPTPTPISSSAGLIFGPWSGQLTPGENGEISFHSTYLNEDNFVISGKGT</sequence>
<evidence type="ECO:0000256" key="1">
    <source>
        <dbReference type="ARBA" id="ARBA00022670"/>
    </source>
</evidence>
<feature type="compositionally biased region" description="Pro residues" evidence="3">
    <location>
        <begin position="1"/>
        <end position="18"/>
    </location>
</feature>
<gene>
    <name evidence="4" type="ORF">METZ01_LOCUS388463</name>
</gene>
<dbReference type="PRINTS" id="PR00834">
    <property type="entry name" value="PROTEASES2C"/>
</dbReference>
<evidence type="ECO:0000256" key="3">
    <source>
        <dbReference type="SAM" id="MobiDB-lite"/>
    </source>
</evidence>
<proteinExistence type="predicted"/>
<dbReference type="InterPro" id="IPR001940">
    <property type="entry name" value="Peptidase_S1C"/>
</dbReference>
<protein>
    <recommendedName>
        <fullName evidence="5">Trypsin-like serine protease</fullName>
    </recommendedName>
</protein>
<name>A0A382UMW4_9ZZZZ</name>
<dbReference type="AlphaFoldDB" id="A0A382UMW4"/>
<organism evidence="4">
    <name type="scientific">marine metagenome</name>
    <dbReference type="NCBI Taxonomy" id="408172"/>
    <lineage>
        <taxon>unclassified sequences</taxon>
        <taxon>metagenomes</taxon>
        <taxon>ecological metagenomes</taxon>
    </lineage>
</organism>
<dbReference type="Gene3D" id="2.40.10.120">
    <property type="match status" value="1"/>
</dbReference>
<keyword evidence="1" id="KW-0645">Protease</keyword>
<feature type="non-terminal residue" evidence="4">
    <location>
        <position position="292"/>
    </location>
</feature>
<keyword evidence="2" id="KW-0378">Hydrolase</keyword>
<feature type="region of interest" description="Disordered" evidence="3">
    <location>
        <begin position="1"/>
        <end position="34"/>
    </location>
</feature>
<dbReference type="SUPFAM" id="SSF50494">
    <property type="entry name" value="Trypsin-like serine proteases"/>
    <property type="match status" value="1"/>
</dbReference>
<dbReference type="Pfam" id="PF13365">
    <property type="entry name" value="Trypsin_2"/>
    <property type="match status" value="1"/>
</dbReference>